<dbReference type="Proteomes" id="UP000298049">
    <property type="component" value="Chromosome"/>
</dbReference>
<proteinExistence type="predicted"/>
<dbReference type="RefSeq" id="WP_136549739.1">
    <property type="nucleotide sequence ID" value="NZ_CP031093.1"/>
</dbReference>
<dbReference type="AlphaFoldDB" id="A0A4P7XKZ1"/>
<dbReference type="PROSITE" id="PS51318">
    <property type="entry name" value="TAT"/>
    <property type="match status" value="1"/>
</dbReference>
<accession>A0A4P7XKZ1</accession>
<keyword evidence="3" id="KW-1185">Reference proteome</keyword>
<protein>
    <submittedName>
        <fullName evidence="2">DUF839 domain-containing protein</fullName>
    </submittedName>
</protein>
<evidence type="ECO:0000256" key="1">
    <source>
        <dbReference type="SAM" id="MobiDB-lite"/>
    </source>
</evidence>
<dbReference type="Pfam" id="PF05787">
    <property type="entry name" value="PhoX"/>
    <property type="match status" value="2"/>
</dbReference>
<feature type="region of interest" description="Disordered" evidence="1">
    <location>
        <begin position="1"/>
        <end position="20"/>
    </location>
</feature>
<dbReference type="KEGG" id="hmi:soil367_14430"/>
<dbReference type="InterPro" id="IPR008557">
    <property type="entry name" value="PhoX"/>
</dbReference>
<dbReference type="PANTHER" id="PTHR35399">
    <property type="entry name" value="SLR8030 PROTEIN"/>
    <property type="match status" value="1"/>
</dbReference>
<dbReference type="EMBL" id="CP031093">
    <property type="protein sequence ID" value="QCF27032.1"/>
    <property type="molecule type" value="Genomic_DNA"/>
</dbReference>
<dbReference type="PANTHER" id="PTHR35399:SF4">
    <property type="entry name" value="MEMBRANE PROTEIN"/>
    <property type="match status" value="1"/>
</dbReference>
<organism evidence="2 3">
    <name type="scientific">Hydrocarboniclastica marina</name>
    <dbReference type="NCBI Taxonomy" id="2259620"/>
    <lineage>
        <taxon>Bacteria</taxon>
        <taxon>Pseudomonadati</taxon>
        <taxon>Pseudomonadota</taxon>
        <taxon>Gammaproteobacteria</taxon>
        <taxon>Alteromonadales</taxon>
        <taxon>Alteromonadaceae</taxon>
        <taxon>Hydrocarboniclastica</taxon>
    </lineage>
</organism>
<feature type="compositionally biased region" description="Polar residues" evidence="1">
    <location>
        <begin position="1"/>
        <end position="11"/>
    </location>
</feature>
<evidence type="ECO:0000313" key="3">
    <source>
        <dbReference type="Proteomes" id="UP000298049"/>
    </source>
</evidence>
<reference evidence="2 3" key="1">
    <citation type="submission" date="2018-07" db="EMBL/GenBank/DDBJ databases">
        <title>Marsedoiliclastica nanhaica gen. nov. sp. nov., a novel marine hydrocarbonoclastic bacterium isolated from an in-situ enriched hydrocarbon-degrading consortium in deep-sea sediment.</title>
        <authorList>
            <person name="Dong C."/>
            <person name="Ma T."/>
            <person name="Liu R."/>
            <person name="Shao Z."/>
        </authorList>
    </citation>
    <scope>NUCLEOTIDE SEQUENCE [LARGE SCALE GENOMIC DNA]</scope>
    <source>
        <strain evidence="3">soil36-7</strain>
    </source>
</reference>
<dbReference type="OrthoDB" id="9801383at2"/>
<name>A0A4P7XKZ1_9ALTE</name>
<dbReference type="SUPFAM" id="SSF63825">
    <property type="entry name" value="YWTD domain"/>
    <property type="match status" value="1"/>
</dbReference>
<dbReference type="InterPro" id="IPR006311">
    <property type="entry name" value="TAT_signal"/>
</dbReference>
<evidence type="ECO:0000313" key="2">
    <source>
        <dbReference type="EMBL" id="QCF27032.1"/>
    </source>
</evidence>
<sequence length="466" mass="50104">MDTTTPNSRSTSNEKNEPAMIGRRSLMRNSVLGAAGLAFGGLIGRTASAASLPFSPDYGPLMPAMDESTGLYLISLPEGFRYKTFGWTGDLMADGTQTPSAHDGMGVVAAKGNTVTMIRNHEKRGQGAAWSRLAYDSTAIGGTTNLTFDTYRGEWGESFASLSGTSTNCAGGLTPWGSWLTCEETTAGPETNDAAKTHGWIFEVPAYGRASAEPLKAMGRFVHEAVAVDPATGIVYETEDRGTSGFYRFIPNDYGKLQNGGKLQMLRVLEGDNVNLSAGYANDTTWTVDWVDIEDPERAHEPGTTNSLGVFKQGWAQGGARLSRGEGCWYDGGYIYFVSTSGGSAGQGQIFEYEPRSEKLRLVFESPSAAVLNSPDNIAVSPRGGIILCEDGSRPKQMLHGLTRDGQIFPFAENNVVLNGEKNGLIGNYTGREWCGATFYNQWLFVNIQTPGITFAITGPWDNGSL</sequence>
<gene>
    <name evidence="2" type="ORF">soil367_14430</name>
</gene>